<proteinExistence type="predicted"/>
<dbReference type="CDD" id="cd00593">
    <property type="entry name" value="RIBOc"/>
    <property type="match status" value="1"/>
</dbReference>
<name>A0A0H5QHH3_9EUKA</name>
<organism evidence="3">
    <name type="scientific">Spongospora subterranea</name>
    <dbReference type="NCBI Taxonomy" id="70186"/>
    <lineage>
        <taxon>Eukaryota</taxon>
        <taxon>Sar</taxon>
        <taxon>Rhizaria</taxon>
        <taxon>Endomyxa</taxon>
        <taxon>Phytomyxea</taxon>
        <taxon>Plasmodiophorida</taxon>
        <taxon>Plasmodiophoridae</taxon>
        <taxon>Spongospora</taxon>
    </lineage>
</organism>
<protein>
    <recommendedName>
        <fullName evidence="2">RNase III domain-containing protein</fullName>
    </recommendedName>
</protein>
<feature type="domain" description="RNase III" evidence="2">
    <location>
        <begin position="116"/>
        <end position="248"/>
    </location>
</feature>
<dbReference type="PROSITE" id="PS50142">
    <property type="entry name" value="RNASE_3_2"/>
    <property type="match status" value="1"/>
</dbReference>
<accession>A0A0H5QHH3</accession>
<dbReference type="Gene3D" id="3.30.160.20">
    <property type="match status" value="1"/>
</dbReference>
<evidence type="ECO:0000313" key="3">
    <source>
        <dbReference type="EMBL" id="CRZ01470.1"/>
    </source>
</evidence>
<dbReference type="AlphaFoldDB" id="A0A0H5QHH3"/>
<sequence length="354" mass="38534">CTVAVVIKYMSLLHAIGRRGLRCSTSRYANTSVESRPLTGHNRVSSKEDGKPSILRHIGMGHLLTAPVAVPDAACDISVPAPPFSLASAMMPGQATNMRLNGDILQRLPPGYLASLERYLAQVGLPHANSQFIAQAFIQPNFVTDSDPNAALPIPARSLAFVGDAILSFLVSSFTIQKSGNVSQDSLHFRRLAMLNNDALSRTLTSSPLSLSRFIIVSSRTPTPRRAYFKIQSTALEAFCGAVYLDSGFSACVTLFADHILPALWKHQDQGVSLDPISSVQTTCQRYHHCLPNYRVLESIDKYDDREKPSYTVGIFIKGKCVEKAEAETIFEAKKAAALKLIGRVGLMSNSLLV</sequence>
<evidence type="ECO:0000256" key="1">
    <source>
        <dbReference type="SAM" id="MobiDB-lite"/>
    </source>
</evidence>
<dbReference type="SMART" id="SM00535">
    <property type="entry name" value="RIBOc"/>
    <property type="match status" value="1"/>
</dbReference>
<dbReference type="GO" id="GO:0006396">
    <property type="term" value="P:RNA processing"/>
    <property type="evidence" value="ECO:0007669"/>
    <property type="project" value="InterPro"/>
</dbReference>
<dbReference type="SUPFAM" id="SSF54768">
    <property type="entry name" value="dsRNA-binding domain-like"/>
    <property type="match status" value="1"/>
</dbReference>
<reference evidence="3" key="1">
    <citation type="submission" date="2015-04" db="EMBL/GenBank/DDBJ databases">
        <title>The genome sequence of the plant pathogenic Rhizarian Plasmodiophora brassicae reveals insights in its biotrophic life cycle and the origin of chitin synthesis.</title>
        <authorList>
            <person name="Schwelm A."/>
            <person name="Fogelqvist J."/>
            <person name="Knaust A."/>
            <person name="Julke S."/>
            <person name="Lilja T."/>
            <person name="Dhandapani V."/>
            <person name="Bonilla-Rosso G."/>
            <person name="Karlsson M."/>
            <person name="Shevchenko A."/>
            <person name="Choi S.R."/>
            <person name="Kim H.G."/>
            <person name="Park J.Y."/>
            <person name="Lim Y.P."/>
            <person name="Ludwig-Muller J."/>
            <person name="Dixelius C."/>
        </authorList>
    </citation>
    <scope>NUCLEOTIDE SEQUENCE</scope>
    <source>
        <tissue evidence="3">Potato root galls</tissue>
    </source>
</reference>
<dbReference type="InterPro" id="IPR036389">
    <property type="entry name" value="RNase_III_sf"/>
</dbReference>
<dbReference type="GO" id="GO:0004525">
    <property type="term" value="F:ribonuclease III activity"/>
    <property type="evidence" value="ECO:0007669"/>
    <property type="project" value="InterPro"/>
</dbReference>
<dbReference type="InterPro" id="IPR000999">
    <property type="entry name" value="RNase_III_dom"/>
</dbReference>
<dbReference type="EMBL" id="HACM01001028">
    <property type="protein sequence ID" value="CRZ01470.1"/>
    <property type="molecule type" value="Transcribed_RNA"/>
</dbReference>
<dbReference type="SUPFAM" id="SSF69065">
    <property type="entry name" value="RNase III domain-like"/>
    <property type="match status" value="1"/>
</dbReference>
<feature type="non-terminal residue" evidence="3">
    <location>
        <position position="1"/>
    </location>
</feature>
<dbReference type="Pfam" id="PF00636">
    <property type="entry name" value="Ribonuclease_3"/>
    <property type="match status" value="1"/>
</dbReference>
<evidence type="ECO:0000259" key="2">
    <source>
        <dbReference type="PROSITE" id="PS50142"/>
    </source>
</evidence>
<feature type="region of interest" description="Disordered" evidence="1">
    <location>
        <begin position="32"/>
        <end position="51"/>
    </location>
</feature>
<dbReference type="Gene3D" id="1.10.1520.10">
    <property type="entry name" value="Ribonuclease III domain"/>
    <property type="match status" value="1"/>
</dbReference>